<protein>
    <recommendedName>
        <fullName evidence="2">Nucleolar 27S pre-rRNA processing Urb2/Npa2 C-terminal domain-containing protein</fullName>
    </recommendedName>
</protein>
<evidence type="ECO:0000313" key="4">
    <source>
        <dbReference type="Proteomes" id="UP001176517"/>
    </source>
</evidence>
<gene>
    <name evidence="3" type="ORF">OC846_003640</name>
</gene>
<sequence>MTSSLGALGVRSSEDLVKALKAPSDPPPGLTVPKIEIAKIVAGNEDGLLVPDRFLLICTWILDSFTQASKPQPAKEAASGKAIVAKANVTAEHWLLLDSLLSDRSKLGAEDIKKLAGAHSVVTILTWFAQQIEPSVQVIRACATFVRSLFLHSATKRASNNIDQLNKCLEASFHALPQWTAIDPRASFEIMAEVSTCWNLACVHAANQKKTFKFFTGEMFDKWTMALSKVKDVSDEADLFALVASFGTTALLTEDILRSYCTIAASIYNIVEHQDESAQGDEITTRLCKSLRSSESDIVASGLAAIPHLLDHLVRKLDTSWTFMAPASITASLTGPLEQQVYATCIKSAVRRAFLSPICDNMRKTISGPEADARSKVAAAQSRRKILQVMHDSKMLSSATVDDQDWRTWLQMLFDDVIADAAVSTSQGLSSLQLLWRLDPTAMEPNVVKMLSLIAGDQNRDTSRESLDSAQLLVQHVTDHYTRTRELPHLCSVLCEAVTTAAEPTQTAEVAVKKRKCPPLFSEDGASTWGRPLRNLLVPNQAGQIIDGISSRCSAACQAIERVLTPNSAVSIDEPLPKKRKTQKGRESTANNAPSVDAPELRQSRSMFSICALIFRYLRVDDTSAESSARVLREMVGNRLESVMRLLLDRITTSPGSDVPSLGSTVSALLNLQVSIALYYEHLSLTESQVASLPSTSLHAWIRDAAKYPPSLRIELLHGLFTELEASSSRSSGSANSTKLVEDIKSLILLDVRSDLQSFEEEGIVQDAFLVLVGRWAHLLASTFEFRSLVDLVDHIFDMNLEPDKIDLLANSRFVEQPKLLAAIYSGAIKRLNRMADKKSPSIRSPVPTLRALESVAIPEPVRASLVASLVKADLNMSKLVSKRPQIQEAVDLRKYLEVLLAIDRSASSAQSCIDWLREVSFVGFGTWGTAAQSATTDAILAASGTLLGQGSASQASTEAVMSSYTRLQATKDPAACRVAHGLRFLLSDGKVASGIFDIDGPQNTKVVATLEGATFDTDTCLTILDQLQALRHTTSSEQDAQSVTTFSEAVIRFLALADEDQTSNAALAVALEVLRLGWSNTKSDRLARWTATLLSIPILRSHSAALREEIAMRVKDSLGASDYETSLLDLEHYLDTLFLNPANVDERASAVLYTLTLFLCNGPQGTGKVARSSFGRIFQRLHSIPHSLLQGLDPTMLLAVSDLLESLCRQKAVLLRSSDTCEVIDLCAKLVAPSASEYHSRTHDESGKIFGALVGAMTALVRQRPDIMANVMPSLTAVLCQLVALLRHASPDLGSKLMSAAHAGSAPAWLDFSERTLGSAEADLYSRLLLSLTARTSGLPAIARQKRGINGELLESSTTSLARPFSKYAIHVLVAYCRMLNSSVLTTDPDVRKALQPGLFALCDVVKVHERDAAMITSLGPAEQVVFKDLWARWERQRYRGG</sequence>
<organism evidence="3 4">
    <name type="scientific">Tilletia horrida</name>
    <dbReference type="NCBI Taxonomy" id="155126"/>
    <lineage>
        <taxon>Eukaryota</taxon>
        <taxon>Fungi</taxon>
        <taxon>Dikarya</taxon>
        <taxon>Basidiomycota</taxon>
        <taxon>Ustilaginomycotina</taxon>
        <taxon>Exobasidiomycetes</taxon>
        <taxon>Tilletiales</taxon>
        <taxon>Tilletiaceae</taxon>
        <taxon>Tilletia</taxon>
    </lineage>
</organism>
<evidence type="ECO:0000259" key="2">
    <source>
        <dbReference type="Pfam" id="PF10441"/>
    </source>
</evidence>
<comment type="caution">
    <text evidence="3">The sequence shown here is derived from an EMBL/GenBank/DDBJ whole genome shotgun (WGS) entry which is preliminary data.</text>
</comment>
<accession>A0AAN6JXT5</accession>
<dbReference type="InterPro" id="IPR018849">
    <property type="entry name" value="Urb2/Npa2_C"/>
</dbReference>
<dbReference type="Proteomes" id="UP001176517">
    <property type="component" value="Unassembled WGS sequence"/>
</dbReference>
<feature type="region of interest" description="Disordered" evidence="1">
    <location>
        <begin position="571"/>
        <end position="598"/>
    </location>
</feature>
<keyword evidence="4" id="KW-1185">Reference proteome</keyword>
<feature type="domain" description="Nucleolar 27S pre-rRNA processing Urb2/Npa2 C-terminal" evidence="2">
    <location>
        <begin position="1201"/>
        <end position="1442"/>
    </location>
</feature>
<reference evidence="3" key="1">
    <citation type="journal article" date="2023" name="PhytoFront">
        <title>Draft Genome Resources of Seven Strains of Tilletia horrida, Causal Agent of Kernel Smut of Rice.</title>
        <authorList>
            <person name="Khanal S."/>
            <person name="Antony Babu S."/>
            <person name="Zhou X.G."/>
        </authorList>
    </citation>
    <scope>NUCLEOTIDE SEQUENCE</scope>
    <source>
        <strain evidence="3">TX6</strain>
    </source>
</reference>
<dbReference type="Pfam" id="PF10441">
    <property type="entry name" value="Urb2"/>
    <property type="match status" value="1"/>
</dbReference>
<dbReference type="EMBL" id="JAPDMZ010000091">
    <property type="protein sequence ID" value="KAK0550536.1"/>
    <property type="molecule type" value="Genomic_DNA"/>
</dbReference>
<evidence type="ECO:0000256" key="1">
    <source>
        <dbReference type="SAM" id="MobiDB-lite"/>
    </source>
</evidence>
<evidence type="ECO:0000313" key="3">
    <source>
        <dbReference type="EMBL" id="KAK0550536.1"/>
    </source>
</evidence>
<proteinExistence type="predicted"/>
<name>A0AAN6JXT5_9BASI</name>